<dbReference type="EMBL" id="GAIX01009603">
    <property type="protein sequence ID" value="JAA82957.1"/>
    <property type="molecule type" value="Transcribed_RNA"/>
</dbReference>
<evidence type="ECO:0000313" key="2">
    <source>
        <dbReference type="EMBL" id="JAA82957.1"/>
    </source>
</evidence>
<reference evidence="2" key="2">
    <citation type="submission" date="2013-05" db="EMBL/GenBank/DDBJ databases">
        <authorList>
            <person name="Carter J.-M."/>
            <person name="Baker S.C."/>
            <person name="Pink R."/>
            <person name="Carter D.R.F."/>
            <person name="Collins A."/>
            <person name="Tomlin J."/>
            <person name="Gibbs M."/>
            <person name="Breuker C.J."/>
        </authorList>
    </citation>
    <scope>NUCLEOTIDE SEQUENCE</scope>
    <source>
        <tissue evidence="2">Ovary</tissue>
    </source>
</reference>
<keyword evidence="1" id="KW-0812">Transmembrane</keyword>
<name>S4PUW0_9NEOP</name>
<keyword evidence="1" id="KW-1133">Transmembrane helix</keyword>
<dbReference type="AlphaFoldDB" id="S4PUW0"/>
<feature type="non-terminal residue" evidence="2">
    <location>
        <position position="1"/>
    </location>
</feature>
<proteinExistence type="predicted"/>
<organism evidence="2">
    <name type="scientific">Pararge aegeria</name>
    <name type="common">speckled wood butterfly</name>
    <dbReference type="NCBI Taxonomy" id="116150"/>
    <lineage>
        <taxon>Eukaryota</taxon>
        <taxon>Metazoa</taxon>
        <taxon>Ecdysozoa</taxon>
        <taxon>Arthropoda</taxon>
        <taxon>Hexapoda</taxon>
        <taxon>Insecta</taxon>
        <taxon>Pterygota</taxon>
        <taxon>Neoptera</taxon>
        <taxon>Endopterygota</taxon>
        <taxon>Lepidoptera</taxon>
        <taxon>Glossata</taxon>
        <taxon>Ditrysia</taxon>
        <taxon>Papilionoidea</taxon>
        <taxon>Nymphalidae</taxon>
        <taxon>Satyrinae</taxon>
        <taxon>Satyrini</taxon>
        <taxon>Parargina</taxon>
        <taxon>Pararge</taxon>
    </lineage>
</organism>
<feature type="transmembrane region" description="Helical" evidence="1">
    <location>
        <begin position="12"/>
        <end position="30"/>
    </location>
</feature>
<keyword evidence="1" id="KW-0472">Membrane</keyword>
<feature type="transmembrane region" description="Helical" evidence="1">
    <location>
        <begin position="42"/>
        <end position="59"/>
    </location>
</feature>
<evidence type="ECO:0000256" key="1">
    <source>
        <dbReference type="SAM" id="Phobius"/>
    </source>
</evidence>
<reference evidence="2" key="1">
    <citation type="journal article" date="2013" name="BMC Genomics">
        <title>Unscrambling butterfly oogenesis.</title>
        <authorList>
            <person name="Carter J.M."/>
            <person name="Baker S.C."/>
            <person name="Pink R."/>
            <person name="Carter D.R."/>
            <person name="Collins A."/>
            <person name="Tomlin J."/>
            <person name="Gibbs M."/>
            <person name="Breuker C.J."/>
        </authorList>
    </citation>
    <scope>NUCLEOTIDE SEQUENCE</scope>
    <source>
        <tissue evidence="2">Ovary</tissue>
    </source>
</reference>
<sequence length="68" mass="8455">KNSLITDILINYYMVYIFPLIHFPTFISWFAQHFFFKLEDKLVFLVRLIFVFNSLQFWFHSFCVEHNK</sequence>
<accession>S4PUW0</accession>
<protein>
    <submittedName>
        <fullName evidence="2">Uncharacterized protein</fullName>
    </submittedName>
</protein>